<dbReference type="InterPro" id="IPR029058">
    <property type="entry name" value="AB_hydrolase_fold"/>
</dbReference>
<proteinExistence type="inferred from homology"/>
<feature type="active site" description="Acyl-ester intermediate" evidence="12">
    <location>
        <position position="307"/>
    </location>
</feature>
<keyword evidence="14" id="KW-1133">Transmembrane helix</keyword>
<reference evidence="16" key="2">
    <citation type="submission" date="2025-09" db="UniProtKB">
        <authorList>
            <consortium name="Ensembl"/>
        </authorList>
    </citation>
    <scope>IDENTIFICATION</scope>
</reference>
<dbReference type="InterPro" id="IPR019819">
    <property type="entry name" value="Carboxylesterase_B_CS"/>
</dbReference>
<dbReference type="GO" id="GO:0019695">
    <property type="term" value="P:choline metabolic process"/>
    <property type="evidence" value="ECO:0007669"/>
    <property type="project" value="TreeGrafter"/>
</dbReference>
<feature type="domain" description="Carboxylesterase type B" evidence="15">
    <location>
        <begin position="112"/>
        <end position="631"/>
    </location>
</feature>
<dbReference type="GO" id="GO:0006581">
    <property type="term" value="P:acetylcholine catabolic process"/>
    <property type="evidence" value="ECO:0007669"/>
    <property type="project" value="TreeGrafter"/>
</dbReference>
<dbReference type="InterPro" id="IPR002018">
    <property type="entry name" value="CarbesteraseB"/>
</dbReference>
<evidence type="ECO:0000256" key="8">
    <source>
        <dbReference type="ARBA" id="ARBA00023180"/>
    </source>
</evidence>
<feature type="active site" description="Charge relay system" evidence="12">
    <location>
        <position position="434"/>
    </location>
</feature>
<keyword evidence="7" id="KW-1015">Disulfide bond</keyword>
<comment type="catalytic activity">
    <reaction evidence="9">
        <text>an acylcholine + H2O = a carboxylate + choline + H(+)</text>
        <dbReference type="Rhea" id="RHEA:21964"/>
        <dbReference type="ChEBI" id="CHEBI:15354"/>
        <dbReference type="ChEBI" id="CHEBI:15377"/>
        <dbReference type="ChEBI" id="CHEBI:15378"/>
        <dbReference type="ChEBI" id="CHEBI:29067"/>
        <dbReference type="ChEBI" id="CHEBI:35287"/>
        <dbReference type="EC" id="3.1.1.8"/>
    </reaction>
</comment>
<evidence type="ECO:0000256" key="7">
    <source>
        <dbReference type="ARBA" id="ARBA00023157"/>
    </source>
</evidence>
<dbReference type="PRINTS" id="PR00878">
    <property type="entry name" value="CHOLNESTRASE"/>
</dbReference>
<evidence type="ECO:0000313" key="16">
    <source>
        <dbReference type="Ensembl" id="ENSPCLP00000013740.1"/>
    </source>
</evidence>
<keyword evidence="5" id="KW-0597">Phosphoprotein</keyword>
<evidence type="ECO:0000256" key="1">
    <source>
        <dbReference type="ARBA" id="ARBA00004613"/>
    </source>
</evidence>
<dbReference type="CDD" id="cd00312">
    <property type="entry name" value="Esterase_lipase"/>
    <property type="match status" value="1"/>
</dbReference>
<evidence type="ECO:0000256" key="5">
    <source>
        <dbReference type="ARBA" id="ARBA00022553"/>
    </source>
</evidence>
<dbReference type="Proteomes" id="UP000472261">
    <property type="component" value="Unplaced"/>
</dbReference>
<evidence type="ECO:0000256" key="9">
    <source>
        <dbReference type="ARBA" id="ARBA00036543"/>
    </source>
</evidence>
<dbReference type="InterPro" id="IPR019826">
    <property type="entry name" value="Carboxylesterase_B_AS"/>
</dbReference>
<dbReference type="PROSITE" id="PS00941">
    <property type="entry name" value="CARBOXYLESTERASE_B_2"/>
    <property type="match status" value="1"/>
</dbReference>
<comment type="function">
    <text evidence="10">Esterase with broad substrate specificity. Contributes to the inactivation of the neurotransmitter acetylcholine. Can degrade neurotoxic organophosphate esters.</text>
</comment>
<evidence type="ECO:0000256" key="3">
    <source>
        <dbReference type="ARBA" id="ARBA00022487"/>
    </source>
</evidence>
<dbReference type="GO" id="GO:0003990">
    <property type="term" value="F:acetylcholinesterase activity"/>
    <property type="evidence" value="ECO:0007669"/>
    <property type="project" value="TreeGrafter"/>
</dbReference>
<comment type="subcellular location">
    <subcellularLocation>
        <location evidence="1">Secreted</location>
    </subcellularLocation>
</comment>
<name>A0A669Q1Q7_PHACC</name>
<evidence type="ECO:0000256" key="12">
    <source>
        <dbReference type="PIRSR" id="PIRSR600997-1"/>
    </source>
</evidence>
<keyword evidence="8" id="KW-0325">Glycoprotein</keyword>
<evidence type="ECO:0000313" key="17">
    <source>
        <dbReference type="Proteomes" id="UP000472261"/>
    </source>
</evidence>
<accession>A0A669Q1Q7</accession>
<dbReference type="SUPFAM" id="SSF53474">
    <property type="entry name" value="alpha/beta-Hydrolases"/>
    <property type="match status" value="1"/>
</dbReference>
<dbReference type="AlphaFoldDB" id="A0A669Q1Q7"/>
<dbReference type="PANTHER" id="PTHR43918:SF5">
    <property type="entry name" value="CHOLINESTERASE"/>
    <property type="match status" value="1"/>
</dbReference>
<dbReference type="FunFam" id="3.40.50.1820:FF:000029">
    <property type="entry name" value="Acetylcholinesterase"/>
    <property type="match status" value="1"/>
</dbReference>
<dbReference type="InterPro" id="IPR000997">
    <property type="entry name" value="Cholinesterase"/>
</dbReference>
<dbReference type="Gene3D" id="3.40.50.1820">
    <property type="entry name" value="alpha/beta hydrolase"/>
    <property type="match status" value="1"/>
</dbReference>
<sequence length="665" mass="75408">MIPFRTDLRFSCNLIAGSYLGRSYQTVLNYPELWRSGDNNKLNEKYIFMTICQELSTEIHCWKISRVLHLKKARFSHLNSIMVWANGMSVCARFLVWLLLLCMFIRKVVPEDNIITTKKGRVRGTNLQVLGGTVTAFLGIPYGKPPVGRLRFQKPEPFESWSGIWNATKHANSCYQLIDTTYPGFPGTEMWNPKTNLSEDCLYLNVWIPSPKPKNATVMVWIYGGGFETGSTSLPVYDGKFLARVERVIVVSMNYRTGALGFLALPGNKEVPGNAGLFDQRLALQWVQENIASFGGNPKSVTIFGESAGSASVSYHILSPKSHPLFTRAIMQSGSATAPWAAITASEARRRTVALAKQLQCPTSNETELILCLQDKEPKDILENEVYVVNYFSLLHIYFCPTVDGDFLVDMPETLIENGVFKQTQILVGVNKDEGTSFLVYGVPGFSKDSDSLINKTQFEVALTLSFPQVSQLAIESIIFQYTDWENEQKPEHYRDAMDDVIGDYHIICPVMEFAKKIAEVGNNVFFYFFEHRSSKLPWPEWMGVMHGYEIEFVFGLPLERRVNYTKAEEILSRSMLRYWASFAKTGNPNGTLINGTRWPVFTSTEQKYLTLNTDASEVLTKLRAQQCRFWNIFFPKVLEMTEAPGQPPEHFLMTASKRNTLEGQ</sequence>
<comment type="similarity">
    <text evidence="2 13">Belongs to the type-B carboxylesterase/lipase family.</text>
</comment>
<evidence type="ECO:0000256" key="11">
    <source>
        <dbReference type="ARBA" id="ARBA00038819"/>
    </source>
</evidence>
<feature type="active site" description="Charge relay system" evidence="12">
    <location>
        <position position="547"/>
    </location>
</feature>
<dbReference type="InterPro" id="IPR050654">
    <property type="entry name" value="AChE-related_enzymes"/>
</dbReference>
<dbReference type="PROSITE" id="PS00122">
    <property type="entry name" value="CARBOXYLESTERASE_B_1"/>
    <property type="match status" value="1"/>
</dbReference>
<evidence type="ECO:0000256" key="10">
    <source>
        <dbReference type="ARBA" id="ARBA00037444"/>
    </source>
</evidence>
<organism evidence="16 17">
    <name type="scientific">Phasianus colchicus</name>
    <name type="common">Common pheasant</name>
    <dbReference type="NCBI Taxonomy" id="9054"/>
    <lineage>
        <taxon>Eukaryota</taxon>
        <taxon>Metazoa</taxon>
        <taxon>Chordata</taxon>
        <taxon>Craniata</taxon>
        <taxon>Vertebrata</taxon>
        <taxon>Euteleostomi</taxon>
        <taxon>Archelosauria</taxon>
        <taxon>Archosauria</taxon>
        <taxon>Dinosauria</taxon>
        <taxon>Saurischia</taxon>
        <taxon>Theropoda</taxon>
        <taxon>Coelurosauria</taxon>
        <taxon>Aves</taxon>
        <taxon>Neognathae</taxon>
        <taxon>Galloanserae</taxon>
        <taxon>Galliformes</taxon>
        <taxon>Phasianidae</taxon>
        <taxon>Phasianinae</taxon>
        <taxon>Phasianus</taxon>
    </lineage>
</organism>
<evidence type="ECO:0000256" key="14">
    <source>
        <dbReference type="SAM" id="Phobius"/>
    </source>
</evidence>
<dbReference type="GO" id="GO:0005886">
    <property type="term" value="C:plasma membrane"/>
    <property type="evidence" value="ECO:0007669"/>
    <property type="project" value="TreeGrafter"/>
</dbReference>
<feature type="transmembrane region" description="Helical" evidence="14">
    <location>
        <begin position="81"/>
        <end position="106"/>
    </location>
</feature>
<protein>
    <recommendedName>
        <fullName evidence="13">Carboxylic ester hydrolase</fullName>
        <ecNumber evidence="13">3.1.1.-</ecNumber>
    </recommendedName>
</protein>
<keyword evidence="6 13" id="KW-0378">Hydrolase</keyword>
<evidence type="ECO:0000256" key="4">
    <source>
        <dbReference type="ARBA" id="ARBA00022525"/>
    </source>
</evidence>
<keyword evidence="14" id="KW-0812">Transmembrane</keyword>
<dbReference type="GO" id="GO:0005615">
    <property type="term" value="C:extracellular space"/>
    <property type="evidence" value="ECO:0007669"/>
    <property type="project" value="TreeGrafter"/>
</dbReference>
<keyword evidence="4" id="KW-0964">Secreted</keyword>
<keyword evidence="17" id="KW-1185">Reference proteome</keyword>
<dbReference type="PANTHER" id="PTHR43918">
    <property type="entry name" value="ACETYLCHOLINESTERASE"/>
    <property type="match status" value="1"/>
</dbReference>
<dbReference type="Pfam" id="PF00135">
    <property type="entry name" value="COesterase"/>
    <property type="match status" value="1"/>
</dbReference>
<dbReference type="Ensembl" id="ENSPCLT00000018284.1">
    <property type="protein sequence ID" value="ENSPCLP00000013740.1"/>
    <property type="gene ID" value="ENSPCLG00000011293.1"/>
</dbReference>
<evidence type="ECO:0000256" key="13">
    <source>
        <dbReference type="RuleBase" id="RU361235"/>
    </source>
</evidence>
<evidence type="ECO:0000256" key="6">
    <source>
        <dbReference type="ARBA" id="ARBA00022801"/>
    </source>
</evidence>
<comment type="subunit">
    <text evidence="11">Homotetramer; disulfide-linked. Dimer of dimers.</text>
</comment>
<evidence type="ECO:0000256" key="2">
    <source>
        <dbReference type="ARBA" id="ARBA00005964"/>
    </source>
</evidence>
<keyword evidence="14" id="KW-0472">Membrane</keyword>
<reference evidence="16" key="1">
    <citation type="submission" date="2025-08" db="UniProtKB">
        <authorList>
            <consortium name="Ensembl"/>
        </authorList>
    </citation>
    <scope>IDENTIFICATION</scope>
</reference>
<keyword evidence="3" id="KW-0719">Serine esterase</keyword>
<evidence type="ECO:0000259" key="15">
    <source>
        <dbReference type="Pfam" id="PF00135"/>
    </source>
</evidence>
<dbReference type="EC" id="3.1.1.-" evidence="13"/>